<accession>A0A3G4ZK68</accession>
<proteinExistence type="predicted"/>
<protein>
    <submittedName>
        <fullName evidence="1">Uncharacterized protein</fullName>
    </submittedName>
</protein>
<name>A0A3G4ZK68_9VIRU</name>
<sequence length="189" mass="22399">MELLDIDKVDRSDFDYCTQIYFNYLKSFQNPNPDGENKYYYQYEGDSNTTYYESLMRHHIITISAQSYEEAMLCNVILRCLFDGHFGGMMCYDEDDEGNQILGLDTNIYFENIKKAETLSQYAGFCRDNPDYPESGRLTIYGSKKMKVFCEKERIYNKDIIINLLNDQFLEEHFDNHKKRINYILSVAL</sequence>
<dbReference type="EMBL" id="MK071979">
    <property type="protein sequence ID" value="AYV75227.1"/>
    <property type="molecule type" value="Genomic_DNA"/>
</dbReference>
<reference evidence="1" key="1">
    <citation type="submission" date="2018-10" db="EMBL/GenBank/DDBJ databases">
        <title>Hidden diversity of soil giant viruses.</title>
        <authorList>
            <person name="Schulz F."/>
            <person name="Alteio L."/>
            <person name="Goudeau D."/>
            <person name="Ryan E.M."/>
            <person name="Malmstrom R.R."/>
            <person name="Blanchard J."/>
            <person name="Woyke T."/>
        </authorList>
    </citation>
    <scope>NUCLEOTIDE SEQUENCE</scope>
    <source>
        <strain evidence="1">TEV1</strain>
    </source>
</reference>
<gene>
    <name evidence="1" type="ORF">Terrestrivirus1_101</name>
</gene>
<organism evidence="1">
    <name type="scientific">Terrestrivirus sp</name>
    <dbReference type="NCBI Taxonomy" id="2487775"/>
    <lineage>
        <taxon>Viruses</taxon>
        <taxon>Varidnaviria</taxon>
        <taxon>Bamfordvirae</taxon>
        <taxon>Nucleocytoviricota</taxon>
        <taxon>Megaviricetes</taxon>
        <taxon>Imitervirales</taxon>
        <taxon>Mimiviridae</taxon>
        <taxon>Klosneuvirinae</taxon>
    </lineage>
</organism>
<evidence type="ECO:0000313" key="1">
    <source>
        <dbReference type="EMBL" id="AYV75227.1"/>
    </source>
</evidence>